<name>A0A5B7CJL3_PORTR</name>
<evidence type="ECO:0000313" key="2">
    <source>
        <dbReference type="EMBL" id="MPC08526.1"/>
    </source>
</evidence>
<comment type="caution">
    <text evidence="2">The sequence shown here is derived from an EMBL/GenBank/DDBJ whole genome shotgun (WGS) entry which is preliminary data.</text>
</comment>
<sequence>MVKRRVSHYASFQVLSHLLLPAAAAAAAAAAARGDRQPRGCGSCLADLGGYVSLLSSEGDTGGR</sequence>
<gene>
    <name evidence="2" type="ORF">E2C01_001112</name>
</gene>
<organism evidence="2 3">
    <name type="scientific">Portunus trituberculatus</name>
    <name type="common">Swimming crab</name>
    <name type="synonym">Neptunus trituberculatus</name>
    <dbReference type="NCBI Taxonomy" id="210409"/>
    <lineage>
        <taxon>Eukaryota</taxon>
        <taxon>Metazoa</taxon>
        <taxon>Ecdysozoa</taxon>
        <taxon>Arthropoda</taxon>
        <taxon>Crustacea</taxon>
        <taxon>Multicrustacea</taxon>
        <taxon>Malacostraca</taxon>
        <taxon>Eumalacostraca</taxon>
        <taxon>Eucarida</taxon>
        <taxon>Decapoda</taxon>
        <taxon>Pleocyemata</taxon>
        <taxon>Brachyura</taxon>
        <taxon>Eubrachyura</taxon>
        <taxon>Portunoidea</taxon>
        <taxon>Portunidae</taxon>
        <taxon>Portuninae</taxon>
        <taxon>Portunus</taxon>
    </lineage>
</organism>
<accession>A0A5B7CJL3</accession>
<protein>
    <recommendedName>
        <fullName evidence="4">Secreted protein</fullName>
    </recommendedName>
</protein>
<reference evidence="2 3" key="1">
    <citation type="submission" date="2019-05" db="EMBL/GenBank/DDBJ databases">
        <title>Another draft genome of Portunus trituberculatus and its Hox gene families provides insights of decapod evolution.</title>
        <authorList>
            <person name="Jeong J.-H."/>
            <person name="Song I."/>
            <person name="Kim S."/>
            <person name="Choi T."/>
            <person name="Kim D."/>
            <person name="Ryu S."/>
            <person name="Kim W."/>
        </authorList>
    </citation>
    <scope>NUCLEOTIDE SEQUENCE [LARGE SCALE GENOMIC DNA]</scope>
    <source>
        <tissue evidence="2">Muscle</tissue>
    </source>
</reference>
<feature type="chain" id="PRO_5022973373" description="Secreted protein" evidence="1">
    <location>
        <begin position="27"/>
        <end position="64"/>
    </location>
</feature>
<evidence type="ECO:0000256" key="1">
    <source>
        <dbReference type="SAM" id="SignalP"/>
    </source>
</evidence>
<dbReference type="EMBL" id="VSRR010000033">
    <property type="protein sequence ID" value="MPC08526.1"/>
    <property type="molecule type" value="Genomic_DNA"/>
</dbReference>
<dbReference type="Proteomes" id="UP000324222">
    <property type="component" value="Unassembled WGS sequence"/>
</dbReference>
<keyword evidence="3" id="KW-1185">Reference proteome</keyword>
<evidence type="ECO:0000313" key="3">
    <source>
        <dbReference type="Proteomes" id="UP000324222"/>
    </source>
</evidence>
<keyword evidence="1" id="KW-0732">Signal</keyword>
<feature type="signal peptide" evidence="1">
    <location>
        <begin position="1"/>
        <end position="26"/>
    </location>
</feature>
<proteinExistence type="predicted"/>
<dbReference type="AlphaFoldDB" id="A0A5B7CJL3"/>
<evidence type="ECO:0008006" key="4">
    <source>
        <dbReference type="Google" id="ProtNLM"/>
    </source>
</evidence>